<name>A0A9D1M4Z4_9PROT</name>
<accession>A0A9D1M4Z4</accession>
<proteinExistence type="predicted"/>
<dbReference type="AlphaFoldDB" id="A0A9D1M4Z4"/>
<feature type="non-terminal residue" evidence="2">
    <location>
        <position position="1"/>
    </location>
</feature>
<reference evidence="2" key="2">
    <citation type="journal article" date="2021" name="PeerJ">
        <title>Extensive microbial diversity within the chicken gut microbiome revealed by metagenomics and culture.</title>
        <authorList>
            <person name="Gilroy R."/>
            <person name="Ravi A."/>
            <person name="Getino M."/>
            <person name="Pursley I."/>
            <person name="Horton D.L."/>
            <person name="Alikhan N.F."/>
            <person name="Baker D."/>
            <person name="Gharbi K."/>
            <person name="Hall N."/>
            <person name="Watson M."/>
            <person name="Adriaenssens E.M."/>
            <person name="Foster-Nyarko E."/>
            <person name="Jarju S."/>
            <person name="Secka A."/>
            <person name="Antonio M."/>
            <person name="Oren A."/>
            <person name="Chaudhuri R.R."/>
            <person name="La Ragione R."/>
            <person name="Hildebrand F."/>
            <person name="Pallen M.J."/>
        </authorList>
    </citation>
    <scope>NUCLEOTIDE SEQUENCE</scope>
    <source>
        <strain evidence="2">ChiW3-316</strain>
    </source>
</reference>
<organism evidence="2 3">
    <name type="scientific">Candidatus Scatocola faecipullorum</name>
    <dbReference type="NCBI Taxonomy" id="2840917"/>
    <lineage>
        <taxon>Bacteria</taxon>
        <taxon>Pseudomonadati</taxon>
        <taxon>Pseudomonadota</taxon>
        <taxon>Alphaproteobacteria</taxon>
        <taxon>Rhodospirillales</taxon>
        <taxon>Rhodospirillaceae</taxon>
        <taxon>Rhodospirillaceae incertae sedis</taxon>
        <taxon>Candidatus Scatocola</taxon>
    </lineage>
</organism>
<dbReference type="InterPro" id="IPR054075">
    <property type="entry name" value="Gp53-like_C"/>
</dbReference>
<dbReference type="EMBL" id="DVNC01000045">
    <property type="protein sequence ID" value="HIU53745.1"/>
    <property type="molecule type" value="Genomic_DNA"/>
</dbReference>
<dbReference type="Pfam" id="PF21882">
    <property type="entry name" value="Gp53-like_C"/>
    <property type="match status" value="1"/>
</dbReference>
<protein>
    <recommendedName>
        <fullName evidence="1">Putative tail fiber protein gp53-like C-terminal domain-containing protein</fullName>
    </recommendedName>
</protein>
<dbReference type="SUPFAM" id="SSF141086">
    <property type="entry name" value="Agglutinin HPA-like"/>
    <property type="match status" value="1"/>
</dbReference>
<dbReference type="InterPro" id="IPR037221">
    <property type="entry name" value="H-type_lectin_dom_sf"/>
</dbReference>
<feature type="domain" description="Putative tail fiber protein gp53-like C-terminal" evidence="1">
    <location>
        <begin position="45"/>
        <end position="132"/>
    </location>
</feature>
<sequence length="132" mass="14723">LSSTSGCLGTAVKCPFENKYNCIAQSNLSEYSKNSSNWWYKDKGTGLIFQGGKIYVSTTTESGTYVSFPKSFSSKPMTLVVSPYDTTDDSPADKNYVTTTRNISSSSFYVRLWDTEKSEPRRGYASWFAVGY</sequence>
<dbReference type="Gene3D" id="2.60.40.3940">
    <property type="match status" value="1"/>
</dbReference>
<evidence type="ECO:0000259" key="1">
    <source>
        <dbReference type="Pfam" id="PF21882"/>
    </source>
</evidence>
<evidence type="ECO:0000313" key="3">
    <source>
        <dbReference type="Proteomes" id="UP000824107"/>
    </source>
</evidence>
<dbReference type="Proteomes" id="UP000824107">
    <property type="component" value="Unassembled WGS sequence"/>
</dbReference>
<gene>
    <name evidence="2" type="ORF">IAD20_06660</name>
</gene>
<comment type="caution">
    <text evidence="2">The sequence shown here is derived from an EMBL/GenBank/DDBJ whole genome shotgun (WGS) entry which is preliminary data.</text>
</comment>
<evidence type="ECO:0000313" key="2">
    <source>
        <dbReference type="EMBL" id="HIU53745.1"/>
    </source>
</evidence>
<reference evidence="2" key="1">
    <citation type="submission" date="2020-10" db="EMBL/GenBank/DDBJ databases">
        <authorList>
            <person name="Gilroy R."/>
        </authorList>
    </citation>
    <scope>NUCLEOTIDE SEQUENCE</scope>
    <source>
        <strain evidence="2">ChiW3-316</strain>
    </source>
</reference>